<evidence type="ECO:0000256" key="2">
    <source>
        <dbReference type="ARBA" id="ARBA00023157"/>
    </source>
</evidence>
<dbReference type="GO" id="GO:0046872">
    <property type="term" value="F:metal ion binding"/>
    <property type="evidence" value="ECO:0007669"/>
    <property type="project" value="UniProtKB-KW"/>
</dbReference>
<feature type="disulfide bond" evidence="5">
    <location>
        <begin position="373"/>
        <end position="391"/>
    </location>
</feature>
<feature type="chain" id="PRO_5036494972" evidence="8">
    <location>
        <begin position="25"/>
        <end position="775"/>
    </location>
</feature>
<dbReference type="PANTHER" id="PTHR11485:SF57">
    <property type="entry name" value="TRANSFERRIN"/>
    <property type="match status" value="1"/>
</dbReference>
<reference evidence="10" key="3">
    <citation type="submission" date="2012-09" db="EMBL/GenBank/DDBJ databases">
        <authorList>
            <consortium name="VectorBase"/>
        </authorList>
    </citation>
    <scope>NUCLEOTIDE SEQUENCE</scope>
    <source>
        <strain evidence="10">Liverpool</strain>
    </source>
</reference>
<feature type="disulfide bond" evidence="5">
    <location>
        <begin position="363"/>
        <end position="401"/>
    </location>
</feature>
<evidence type="ECO:0000313" key="11">
    <source>
        <dbReference type="Proteomes" id="UP000682892"/>
    </source>
</evidence>
<feature type="compositionally biased region" description="Acidic residues" evidence="6">
    <location>
        <begin position="550"/>
        <end position="568"/>
    </location>
</feature>
<dbReference type="Pfam" id="PF00405">
    <property type="entry name" value="Transferrin"/>
    <property type="match status" value="3"/>
</dbReference>
<feature type="disulfide bond" evidence="5">
    <location>
        <begin position="508"/>
        <end position="531"/>
    </location>
</feature>
<dbReference type="GO" id="GO:0005769">
    <property type="term" value="C:early endosome"/>
    <property type="evidence" value="ECO:0007669"/>
    <property type="project" value="TreeGrafter"/>
</dbReference>
<evidence type="ECO:0000256" key="7">
    <source>
        <dbReference type="SAM" id="Phobius"/>
    </source>
</evidence>
<dbReference type="KEGG" id="aag:5575085"/>
<feature type="transmembrane region" description="Helical" evidence="7">
    <location>
        <begin position="754"/>
        <end position="773"/>
    </location>
</feature>
<keyword evidence="4" id="KW-0479">Metal-binding</keyword>
<evidence type="ECO:0000256" key="8">
    <source>
        <dbReference type="SAM" id="SignalP"/>
    </source>
</evidence>
<sequence>MARTISAGVTVLFGLCVLSAVVNGQLVDRICASTKFSEQCLQLQRGNPEVVCVTVQDSIECAQRIRNGTADMGVFSAESMLQLATLAWDGITVVKELRHRDRTREVVDFRSVVVVSSQHQGGVDGLRNKKFCHPGLHYGRQQRWSERFLKHFERLVVPAYCADLDNAAEIETAALSSFFQSACRPGKWSNVPQEDASLKLKYPNLCELCQNPNECTYDTSTTSSHRAALQCLRAGGDVAYVSQQDAIEFFDANNDIVSQYGFLCPNGTIEAITGNSNPCSWLTQPWPVVMSTANRAIEISARIERWLRPTSNSNWEQAIQEIITQDSRTAISVGSIQAPVDYLRPYRQLPIPSDLCQTTSRWCTTSPEEKDKCEVLRTAALTTGIFPTIECVDPTTSRMSCLNEISNNRADFTGIDSNFGYLARHPFNLTAAMFQETEKEKYSSVVVLVRAESRFTRFENLRNAKACIPEFGGIASIAFINVGKTRGIFDQHECDYGRLLGDFFSESCAPGSRDSLHDPRGENPESLCSLCNVPVRPQDPVPLASRDSGNDDGEEDSTALPDEVEDQPSEVQGKADIDATVERNINCAANVNNPFYGTRGALNCLNTQGEVAIVEVQNLAEHARALNINPNDYRVLCRNGSLAAYPGFQVDEECYLTTIVDGEIVVRRQSSKTAGIINALSSLDIYLQNDPDFRMYNIFGGVKNLLFEDSALGLVSPQHAELGHAVQNYIRLFENIEDCTSAGISTTTVDPNKGAIITINIFMTMLFVAYNIIRG</sequence>
<dbReference type="GO" id="GO:0055037">
    <property type="term" value="C:recycling endosome"/>
    <property type="evidence" value="ECO:0007669"/>
    <property type="project" value="TreeGrafter"/>
</dbReference>
<dbReference type="OMA" id="FRMYNIF"/>
<keyword evidence="7" id="KW-0812">Transmembrane</keyword>
<feature type="disulfide bond" evidence="5">
    <location>
        <begin position="637"/>
        <end position="654"/>
    </location>
</feature>
<evidence type="ECO:0000256" key="6">
    <source>
        <dbReference type="SAM" id="MobiDB-lite"/>
    </source>
</evidence>
<feature type="disulfide bond" evidence="5">
    <location>
        <begin position="206"/>
        <end position="215"/>
    </location>
</feature>
<dbReference type="HOGENOM" id="CLU_011309_4_0_1"/>
<keyword evidence="1" id="KW-0677">Repeat</keyword>
<evidence type="ECO:0000313" key="10">
    <source>
        <dbReference type="EMBL" id="EAT36265.1"/>
    </source>
</evidence>
<evidence type="ECO:0000256" key="4">
    <source>
        <dbReference type="PIRSR" id="PIRSR002549-3"/>
    </source>
</evidence>
<dbReference type="SUPFAM" id="SSF53850">
    <property type="entry name" value="Periplasmic binding protein-like II"/>
    <property type="match status" value="2"/>
</dbReference>
<evidence type="ECO:0000256" key="1">
    <source>
        <dbReference type="ARBA" id="ARBA00022737"/>
    </source>
</evidence>
<organism evidence="10 11">
    <name type="scientific">Aedes aegypti</name>
    <name type="common">Yellowfever mosquito</name>
    <name type="synonym">Culex aegypti</name>
    <dbReference type="NCBI Taxonomy" id="7159"/>
    <lineage>
        <taxon>Eukaryota</taxon>
        <taxon>Metazoa</taxon>
        <taxon>Ecdysozoa</taxon>
        <taxon>Arthropoda</taxon>
        <taxon>Hexapoda</taxon>
        <taxon>Insecta</taxon>
        <taxon>Pterygota</taxon>
        <taxon>Neoptera</taxon>
        <taxon>Endopterygota</taxon>
        <taxon>Diptera</taxon>
        <taxon>Nematocera</taxon>
        <taxon>Culicoidea</taxon>
        <taxon>Culicidae</taxon>
        <taxon>Culicinae</taxon>
        <taxon>Aedini</taxon>
        <taxon>Aedes</taxon>
        <taxon>Stegomyia</taxon>
    </lineage>
</organism>
<dbReference type="GO" id="GO:0005886">
    <property type="term" value="C:plasma membrane"/>
    <property type="evidence" value="ECO:0007669"/>
    <property type="project" value="TreeGrafter"/>
</dbReference>
<dbReference type="PANTHER" id="PTHR11485">
    <property type="entry name" value="TRANSFERRIN"/>
    <property type="match status" value="1"/>
</dbReference>
<gene>
    <name evidence="10" type="ORF">AaeL_AAEL011641</name>
</gene>
<feature type="disulfide bond" evidence="5">
    <location>
        <begin position="264"/>
        <end position="279"/>
    </location>
</feature>
<keyword evidence="8" id="KW-0732">Signal</keyword>
<dbReference type="GO" id="GO:0005615">
    <property type="term" value="C:extracellular space"/>
    <property type="evidence" value="ECO:0007669"/>
    <property type="project" value="InterPro"/>
</dbReference>
<feature type="disulfide bond" evidence="5">
    <location>
        <begin position="183"/>
        <end position="209"/>
    </location>
</feature>
<feature type="region of interest" description="Disordered" evidence="6">
    <location>
        <begin position="539"/>
        <end position="572"/>
    </location>
</feature>
<evidence type="ECO:0000259" key="9">
    <source>
        <dbReference type="PROSITE" id="PS51408"/>
    </source>
</evidence>
<keyword evidence="7" id="KW-1133">Transmembrane helix</keyword>
<evidence type="ECO:0000256" key="5">
    <source>
        <dbReference type="PIRSR" id="PIRSR002549-4"/>
    </source>
</evidence>
<dbReference type="OrthoDB" id="8183540at2759"/>
<feature type="disulfide bond" evidence="5">
    <location>
        <begin position="467"/>
        <end position="604"/>
    </location>
</feature>
<feature type="disulfide bond" evidence="5">
    <location>
        <begin position="132"/>
        <end position="231"/>
    </location>
</feature>
<dbReference type="PROSITE" id="PS51408">
    <property type="entry name" value="TRANSFERRIN_LIKE_4"/>
    <property type="match status" value="2"/>
</dbReference>
<dbReference type="Gene3D" id="3.40.190.10">
    <property type="entry name" value="Periplasmic binding protein-like II"/>
    <property type="match status" value="3"/>
</dbReference>
<keyword evidence="2 5" id="KW-1015">Disulfide bond</keyword>
<feature type="disulfide bond" evidence="5">
    <location>
        <begin position="40"/>
        <end position="52"/>
    </location>
</feature>
<feature type="signal peptide" evidence="8">
    <location>
        <begin position="1"/>
        <end position="24"/>
    </location>
</feature>
<dbReference type="AlphaFoldDB" id="A0A1S4FTX8"/>
<dbReference type="InterPro" id="IPR001156">
    <property type="entry name" value="Transferrin-like_dom"/>
</dbReference>
<dbReference type="PIRSF" id="PIRSF002549">
    <property type="entry name" value="Transferrin"/>
    <property type="match status" value="1"/>
</dbReference>
<dbReference type="Proteomes" id="UP000682892">
    <property type="component" value="Unassembled WGS sequence"/>
</dbReference>
<reference evidence="10" key="1">
    <citation type="submission" date="2005-10" db="EMBL/GenBank/DDBJ databases">
        <authorList>
            <person name="Loftus B.J."/>
            <person name="Nene V.M."/>
            <person name="Hannick L.I."/>
            <person name="Bidwell S."/>
            <person name="Haas B."/>
            <person name="Amedeo P."/>
            <person name="Orvis J."/>
            <person name="Wortman J.R."/>
            <person name="White O.R."/>
            <person name="Salzberg S."/>
            <person name="Shumway M."/>
            <person name="Koo H."/>
            <person name="Zhao Y."/>
            <person name="Holmes M."/>
            <person name="Miller J."/>
            <person name="Schatz M."/>
            <person name="Pop M."/>
            <person name="Pai G."/>
            <person name="Utterback T."/>
            <person name="Rogers Y.-H."/>
            <person name="Kravitz S."/>
            <person name="Fraser C.M."/>
        </authorList>
    </citation>
    <scope>NUCLEOTIDE SEQUENCE</scope>
    <source>
        <strain evidence="10">Liverpool</strain>
    </source>
</reference>
<name>A0A1S4FTX8_AEDAE</name>
<reference evidence="10" key="2">
    <citation type="journal article" date="2007" name="Science">
        <title>Genome sequence of Aedes aegypti, a major arbovirus vector.</title>
        <authorList>
            <person name="Nene V."/>
            <person name="Wortman J.R."/>
            <person name="Lawson D."/>
            <person name="Haas B."/>
            <person name="Kodira C."/>
            <person name="Tu Z.J."/>
            <person name="Loftus B."/>
            <person name="Xi Z."/>
            <person name="Megy K."/>
            <person name="Grabherr M."/>
            <person name="Ren Q."/>
            <person name="Zdobnov E.M."/>
            <person name="Lobo N.F."/>
            <person name="Campbell K.S."/>
            <person name="Brown S.E."/>
            <person name="Bonaldo M.F."/>
            <person name="Zhu J."/>
            <person name="Sinkins S.P."/>
            <person name="Hogenkamp D.G."/>
            <person name="Amedeo P."/>
            <person name="Arensburger P."/>
            <person name="Atkinson P.W."/>
            <person name="Bidwell S."/>
            <person name="Biedler J."/>
            <person name="Birney E."/>
            <person name="Bruggner R.V."/>
            <person name="Costas J."/>
            <person name="Coy M.R."/>
            <person name="Crabtree J."/>
            <person name="Crawford M."/>
            <person name="Debruyn B."/>
            <person name="Decaprio D."/>
            <person name="Eiglmeier K."/>
            <person name="Eisenstadt E."/>
            <person name="El-Dorry H."/>
            <person name="Gelbart W.M."/>
            <person name="Gomes S.L."/>
            <person name="Hammond M."/>
            <person name="Hannick L.I."/>
            <person name="Hogan J.R."/>
            <person name="Holmes M.H."/>
            <person name="Jaffe D."/>
            <person name="Johnston J.S."/>
            <person name="Kennedy R.C."/>
            <person name="Koo H."/>
            <person name="Kravitz S."/>
            <person name="Kriventseva E.V."/>
            <person name="Kulp D."/>
            <person name="Labutti K."/>
            <person name="Lee E."/>
            <person name="Li S."/>
            <person name="Lovin D.D."/>
            <person name="Mao C."/>
            <person name="Mauceli E."/>
            <person name="Menck C.F."/>
            <person name="Miller J.R."/>
            <person name="Montgomery P."/>
            <person name="Mori A."/>
            <person name="Nascimento A.L."/>
            <person name="Naveira H.F."/>
            <person name="Nusbaum C."/>
            <person name="O'leary S."/>
            <person name="Orvis J."/>
            <person name="Pertea M."/>
            <person name="Quesneville H."/>
            <person name="Reidenbach K.R."/>
            <person name="Rogers Y.H."/>
            <person name="Roth C.W."/>
            <person name="Schneider J.R."/>
            <person name="Schatz M."/>
            <person name="Shumway M."/>
            <person name="Stanke M."/>
            <person name="Stinson E.O."/>
            <person name="Tubio J.M."/>
            <person name="Vanzee J.P."/>
            <person name="Verjovski-Almeida S."/>
            <person name="Werner D."/>
            <person name="White O."/>
            <person name="Wyder S."/>
            <person name="Zeng Q."/>
            <person name="Zhao Q."/>
            <person name="Zhao Y."/>
            <person name="Hill C.A."/>
            <person name="Raikhel A.S."/>
            <person name="Soares M.B."/>
            <person name="Knudson D.L."/>
            <person name="Lee N.H."/>
            <person name="Galagan J."/>
            <person name="Salzberg S.L."/>
            <person name="Paulsen I.T."/>
            <person name="Dimopoulos G."/>
            <person name="Collins F.H."/>
            <person name="Birren B."/>
            <person name="Fraser-Liggett C.M."/>
            <person name="Severson D.W."/>
        </authorList>
    </citation>
    <scope>NUCLEOTIDE SEQUENCE [LARGE SCALE GENOMIC DNA]</scope>
    <source>
        <strain evidence="10">Liverpool</strain>
    </source>
</reference>
<dbReference type="GO" id="GO:0006826">
    <property type="term" value="P:iron ion transport"/>
    <property type="evidence" value="ECO:0007669"/>
    <property type="project" value="TreeGrafter"/>
</dbReference>
<keyword evidence="7" id="KW-0472">Membrane</keyword>
<keyword evidence="4" id="KW-0408">Iron</keyword>
<protein>
    <submittedName>
        <fullName evidence="10">AAEL011641-PA</fullName>
    </submittedName>
</protein>
<dbReference type="EMBL" id="CH477781">
    <property type="protein sequence ID" value="EAT36265.1"/>
    <property type="molecule type" value="Genomic_DNA"/>
</dbReference>
<feature type="domain" description="Transferrin-like" evidence="9">
    <location>
        <begin position="28"/>
        <end position="351"/>
    </location>
</feature>
<feature type="binding site" evidence="3">
    <location>
        <position position="140"/>
    </location>
    <ligand>
        <name>hydrogencarbonate</name>
        <dbReference type="ChEBI" id="CHEBI:17544"/>
        <label>1</label>
    </ligand>
</feature>
<feature type="disulfide bond" evidence="5">
    <location>
        <begin position="528"/>
        <end position="587"/>
    </location>
</feature>
<feature type="binding site" evidence="3">
    <location>
        <position position="475"/>
    </location>
    <ligand>
        <name>hydrogencarbonate</name>
        <dbReference type="ChEBI" id="CHEBI:17544"/>
        <label>1</label>
    </ligand>
</feature>
<dbReference type="SMART" id="SM00094">
    <property type="entry name" value="TR_FER"/>
    <property type="match status" value="1"/>
</dbReference>
<dbReference type="CDD" id="cd13529">
    <property type="entry name" value="PBP2_transferrin"/>
    <property type="match status" value="1"/>
</dbReference>
<feature type="binding site" evidence="4">
    <location>
        <position position="442"/>
    </location>
    <ligand>
        <name>Fe(3+)</name>
        <dbReference type="ChEBI" id="CHEBI:29034"/>
        <label>1</label>
    </ligand>
</feature>
<proteinExistence type="predicted"/>
<feature type="binding site" evidence="4">
    <location>
        <position position="416"/>
    </location>
    <ligand>
        <name>Fe(3+)</name>
        <dbReference type="ChEBI" id="CHEBI:29034"/>
        <label>1</label>
    </ligand>
</feature>
<evidence type="ECO:0000256" key="3">
    <source>
        <dbReference type="PIRSR" id="PIRSR002549-2"/>
    </source>
</evidence>
<accession>A0A1S4FTX8</accession>
<feature type="disulfide bond" evidence="5">
    <location>
        <begin position="494"/>
        <end position="739"/>
    </location>
</feature>
<feature type="domain" description="Transferrin-like" evidence="9">
    <location>
        <begin position="360"/>
        <end position="731"/>
    </location>
</feature>
<dbReference type="InterPro" id="IPR016357">
    <property type="entry name" value="Transferrin"/>
</dbReference>